<feature type="region of interest" description="Disordered" evidence="1">
    <location>
        <begin position="1"/>
        <end position="21"/>
    </location>
</feature>
<proteinExistence type="predicted"/>
<feature type="compositionally biased region" description="Low complexity" evidence="1">
    <location>
        <begin position="71"/>
        <end position="95"/>
    </location>
</feature>
<accession>A0A8H7URT3</accession>
<dbReference type="Proteomes" id="UP000603453">
    <property type="component" value="Unassembled WGS sequence"/>
</dbReference>
<feature type="region of interest" description="Disordered" evidence="1">
    <location>
        <begin position="59"/>
        <end position="151"/>
    </location>
</feature>
<gene>
    <name evidence="2" type="ORF">INT47_004732</name>
</gene>
<evidence type="ECO:0000313" key="2">
    <source>
        <dbReference type="EMBL" id="KAG2196206.1"/>
    </source>
</evidence>
<name>A0A8H7URT3_9FUNG</name>
<feature type="compositionally biased region" description="Polar residues" evidence="1">
    <location>
        <begin position="137"/>
        <end position="149"/>
    </location>
</feature>
<dbReference type="EMBL" id="JAEPRD010000152">
    <property type="protein sequence ID" value="KAG2196206.1"/>
    <property type="molecule type" value="Genomic_DNA"/>
</dbReference>
<protein>
    <submittedName>
        <fullName evidence="2">Uncharacterized protein</fullName>
    </submittedName>
</protein>
<dbReference type="AlphaFoldDB" id="A0A8H7URT3"/>
<evidence type="ECO:0000256" key="1">
    <source>
        <dbReference type="SAM" id="MobiDB-lite"/>
    </source>
</evidence>
<keyword evidence="3" id="KW-1185">Reference proteome</keyword>
<organism evidence="2 3">
    <name type="scientific">Mucor saturninus</name>
    <dbReference type="NCBI Taxonomy" id="64648"/>
    <lineage>
        <taxon>Eukaryota</taxon>
        <taxon>Fungi</taxon>
        <taxon>Fungi incertae sedis</taxon>
        <taxon>Mucoromycota</taxon>
        <taxon>Mucoromycotina</taxon>
        <taxon>Mucoromycetes</taxon>
        <taxon>Mucorales</taxon>
        <taxon>Mucorineae</taxon>
        <taxon>Mucoraceae</taxon>
        <taxon>Mucor</taxon>
    </lineage>
</organism>
<dbReference type="OrthoDB" id="2290958at2759"/>
<feature type="compositionally biased region" description="Basic residues" evidence="1">
    <location>
        <begin position="10"/>
        <end position="19"/>
    </location>
</feature>
<sequence length="331" mass="38214">MLNKLTNPFHTHKKRRHTDRRSSLSTFIDFFRTEDPHPFANDALFEHNRYKQQKSLGNNQNLHTQHHPTRNNNNNKNHNNNHNNNNNNKNYNNNKPTSCILPSPSLPPPPALLSQAPTGRKETSILKKPLIGHRHTNSTPIQPTSSNNNNRKKTQQHIRHYSHVSCISSSNITVNSEDLTAKEFADIAGIRILSEDEECPRKHMEEKICTFCGQDDSERLPSLIVTSRISHSSMIRGSDHSSIYCPPDYTADREEEEEEEEGHQIWDNQFWRKPGGDTILMPPILHELKHHQDTFIKKGRFEIHLSSAINVLPPPTLQPVYEWKRKSRPIA</sequence>
<reference evidence="2" key="1">
    <citation type="submission" date="2020-12" db="EMBL/GenBank/DDBJ databases">
        <title>Metabolic potential, ecology and presence of endohyphal bacteria is reflected in genomic diversity of Mucoromycotina.</title>
        <authorList>
            <person name="Muszewska A."/>
            <person name="Okrasinska A."/>
            <person name="Steczkiewicz K."/>
            <person name="Drgas O."/>
            <person name="Orlowska M."/>
            <person name="Perlinska-Lenart U."/>
            <person name="Aleksandrzak-Piekarczyk T."/>
            <person name="Szatraj K."/>
            <person name="Zielenkiewicz U."/>
            <person name="Pilsyk S."/>
            <person name="Malc E."/>
            <person name="Mieczkowski P."/>
            <person name="Kruszewska J.S."/>
            <person name="Biernat P."/>
            <person name="Pawlowska J."/>
        </authorList>
    </citation>
    <scope>NUCLEOTIDE SEQUENCE</scope>
    <source>
        <strain evidence="2">WA0000017839</strain>
    </source>
</reference>
<evidence type="ECO:0000313" key="3">
    <source>
        <dbReference type="Proteomes" id="UP000603453"/>
    </source>
</evidence>
<comment type="caution">
    <text evidence="2">The sequence shown here is derived from an EMBL/GenBank/DDBJ whole genome shotgun (WGS) entry which is preliminary data.</text>
</comment>